<sequence>MMLVAEEPVVNMTDFSRKNYIQAAAKDPTYNDLLEALGNLREFGCSFYNEETDDFSLHDALLSELLYDQQKEKIAALTTKMEASSSSGFQRQPGGRERSPKQTGTPKEVLRNLPKQGGLSLCMKYLTKDCCGGNGVTGKCFSTKRAHFRPATLPGPVKDHIVKNMDGFAHEYTDL</sequence>
<dbReference type="EMBL" id="QXGA01001018">
    <property type="protein sequence ID" value="KAE9131787.1"/>
    <property type="molecule type" value="Genomic_DNA"/>
</dbReference>
<gene>
    <name evidence="3" type="ORF">PF001_g14252</name>
    <name evidence="2" type="ORF">PF006_g15426</name>
</gene>
<dbReference type="EMBL" id="QXGE01000877">
    <property type="protein sequence ID" value="KAE9301869.1"/>
    <property type="molecule type" value="Genomic_DNA"/>
</dbReference>
<name>A0A6A3T870_9STRA</name>
<evidence type="ECO:0000256" key="1">
    <source>
        <dbReference type="SAM" id="MobiDB-lite"/>
    </source>
</evidence>
<evidence type="ECO:0000313" key="2">
    <source>
        <dbReference type="EMBL" id="KAE9131787.1"/>
    </source>
</evidence>
<evidence type="ECO:0000313" key="4">
    <source>
        <dbReference type="Proteomes" id="UP000437068"/>
    </source>
</evidence>
<organism evidence="2 5">
    <name type="scientific">Phytophthora fragariae</name>
    <dbReference type="NCBI Taxonomy" id="53985"/>
    <lineage>
        <taxon>Eukaryota</taxon>
        <taxon>Sar</taxon>
        <taxon>Stramenopiles</taxon>
        <taxon>Oomycota</taxon>
        <taxon>Peronosporomycetes</taxon>
        <taxon>Peronosporales</taxon>
        <taxon>Peronosporaceae</taxon>
        <taxon>Phytophthora</taxon>
    </lineage>
</organism>
<protein>
    <submittedName>
        <fullName evidence="2">Uncharacterized protein</fullName>
    </submittedName>
</protein>
<feature type="region of interest" description="Disordered" evidence="1">
    <location>
        <begin position="82"/>
        <end position="112"/>
    </location>
</feature>
<dbReference type="AlphaFoldDB" id="A0A6A3T870"/>
<comment type="caution">
    <text evidence="2">The sequence shown here is derived from an EMBL/GenBank/DDBJ whole genome shotgun (WGS) entry which is preliminary data.</text>
</comment>
<dbReference type="Proteomes" id="UP000440732">
    <property type="component" value="Unassembled WGS sequence"/>
</dbReference>
<reference evidence="4 5" key="1">
    <citation type="submission" date="2018-08" db="EMBL/GenBank/DDBJ databases">
        <title>Genomic investigation of the strawberry pathogen Phytophthora fragariae indicates pathogenicity is determined by transcriptional variation in three key races.</title>
        <authorList>
            <person name="Adams T.M."/>
            <person name="Armitage A.D."/>
            <person name="Sobczyk M.K."/>
            <person name="Bates H.J."/>
            <person name="Dunwell J.M."/>
            <person name="Nellist C.F."/>
            <person name="Harrison R.J."/>
        </authorList>
    </citation>
    <scope>NUCLEOTIDE SEQUENCE [LARGE SCALE GENOMIC DNA]</scope>
    <source>
        <strain evidence="3 4">A4</strain>
        <strain evidence="2 5">NOV-5</strain>
    </source>
</reference>
<proteinExistence type="predicted"/>
<evidence type="ECO:0000313" key="3">
    <source>
        <dbReference type="EMBL" id="KAE9301869.1"/>
    </source>
</evidence>
<dbReference type="Proteomes" id="UP000437068">
    <property type="component" value="Unassembled WGS sequence"/>
</dbReference>
<accession>A0A6A3T870</accession>
<evidence type="ECO:0000313" key="5">
    <source>
        <dbReference type="Proteomes" id="UP000440732"/>
    </source>
</evidence>